<accession>A0AAN8WJE3</accession>
<gene>
    <name evidence="4" type="ORF">SK128_020022</name>
</gene>
<evidence type="ECO:0000313" key="5">
    <source>
        <dbReference type="Proteomes" id="UP001381693"/>
    </source>
</evidence>
<dbReference type="EMBL" id="JAXCGZ010018892">
    <property type="protein sequence ID" value="KAK7067257.1"/>
    <property type="molecule type" value="Genomic_DNA"/>
</dbReference>
<dbReference type="SUPFAM" id="SSF49764">
    <property type="entry name" value="HSP20-like chaperones"/>
    <property type="match status" value="2"/>
</dbReference>
<comment type="similarity">
    <text evidence="1 2">Belongs to the small heat shock protein (HSP20) family.</text>
</comment>
<protein>
    <recommendedName>
        <fullName evidence="3">SHSP domain-containing protein</fullName>
    </recommendedName>
</protein>
<dbReference type="Pfam" id="PF00011">
    <property type="entry name" value="HSP20"/>
    <property type="match status" value="1"/>
</dbReference>
<dbReference type="PROSITE" id="PS01031">
    <property type="entry name" value="SHSP"/>
    <property type="match status" value="2"/>
</dbReference>
<keyword evidence="5" id="KW-1185">Reference proteome</keyword>
<sequence length="538" mass="60684">MVKDLQTTCQESETNGFTVNDSRSVEYKEINNPMQGDLVHCGIAVQKVPEGECTENAQVGNNALHTDVREAAHEGQHKTSTWESSCIGSYSHESDWGEHHIKMNSAKKVASLSQEFCNQKSEHITEGSADETGNKNETDFRKLDQVCHEYEYEVSENTTKAGNVRILMMTALEDNAFSQDLQHEQEDKTVHIRSRGSMQSSTILSRDNFMNVPIVHKGLFSDDTFFEGMQCHLLMAYRQILSKHGITTISSEDEFNYYRNLCSQELVQDEQLVAVSWENDEYFQVTMDIQGFCKERKITIFITEENELILRGFKENEVCSTNSAVLVSKRFKLPATTSMHNAIAGMSSDGILAVRIQKQMCTTKVYENRLATDDDSSQAEYQMSAEEYCGKRSLPLVKKGVFFEDRDFSEVYESFRMAIKDILVKSKGEDVCKHTNDLASYRCLRRQNPTLGNQAFLVSDDQSSYKIVGDLEILDEESIGVFSTSGNNLLIEGQRRTGQCSQEPGAYSRTISLPDDAVLEGTRATLSMDGIIYIVSPK</sequence>
<dbReference type="CDD" id="cd06464">
    <property type="entry name" value="ACD_sHsps-like"/>
    <property type="match status" value="1"/>
</dbReference>
<dbReference type="Proteomes" id="UP001381693">
    <property type="component" value="Unassembled WGS sequence"/>
</dbReference>
<dbReference type="InterPro" id="IPR008978">
    <property type="entry name" value="HSP20-like_chaperone"/>
</dbReference>
<evidence type="ECO:0000256" key="2">
    <source>
        <dbReference type="RuleBase" id="RU003616"/>
    </source>
</evidence>
<dbReference type="AlphaFoldDB" id="A0AAN8WJE3"/>
<organism evidence="4 5">
    <name type="scientific">Halocaridina rubra</name>
    <name type="common">Hawaiian red shrimp</name>
    <dbReference type="NCBI Taxonomy" id="373956"/>
    <lineage>
        <taxon>Eukaryota</taxon>
        <taxon>Metazoa</taxon>
        <taxon>Ecdysozoa</taxon>
        <taxon>Arthropoda</taxon>
        <taxon>Crustacea</taxon>
        <taxon>Multicrustacea</taxon>
        <taxon>Malacostraca</taxon>
        <taxon>Eumalacostraca</taxon>
        <taxon>Eucarida</taxon>
        <taxon>Decapoda</taxon>
        <taxon>Pleocyemata</taxon>
        <taxon>Caridea</taxon>
        <taxon>Atyoidea</taxon>
        <taxon>Atyidae</taxon>
        <taxon>Halocaridina</taxon>
    </lineage>
</organism>
<comment type="caution">
    <text evidence="4">The sequence shown here is derived from an EMBL/GenBank/DDBJ whole genome shotgun (WGS) entry which is preliminary data.</text>
</comment>
<feature type="domain" description="SHSP" evidence="3">
    <location>
        <begin position="263"/>
        <end position="373"/>
    </location>
</feature>
<reference evidence="4 5" key="1">
    <citation type="submission" date="2023-11" db="EMBL/GenBank/DDBJ databases">
        <title>Halocaridina rubra genome assembly.</title>
        <authorList>
            <person name="Smith C."/>
        </authorList>
    </citation>
    <scope>NUCLEOTIDE SEQUENCE [LARGE SCALE GENOMIC DNA]</scope>
    <source>
        <strain evidence="4">EP-1</strain>
        <tissue evidence="4">Whole</tissue>
    </source>
</reference>
<evidence type="ECO:0000313" key="4">
    <source>
        <dbReference type="EMBL" id="KAK7067257.1"/>
    </source>
</evidence>
<name>A0AAN8WJE3_HALRR</name>
<evidence type="ECO:0000259" key="3">
    <source>
        <dbReference type="PROSITE" id="PS01031"/>
    </source>
</evidence>
<dbReference type="Gene3D" id="2.60.40.790">
    <property type="match status" value="2"/>
</dbReference>
<evidence type="ECO:0000256" key="1">
    <source>
        <dbReference type="PROSITE-ProRule" id="PRU00285"/>
    </source>
</evidence>
<proteinExistence type="inferred from homology"/>
<dbReference type="InterPro" id="IPR002068">
    <property type="entry name" value="A-crystallin/Hsp20_dom"/>
</dbReference>
<feature type="domain" description="SHSP" evidence="3">
    <location>
        <begin position="447"/>
        <end position="538"/>
    </location>
</feature>